<reference evidence="1" key="1">
    <citation type="journal article" date="2015" name="Nature">
        <title>Complex archaea that bridge the gap between prokaryotes and eukaryotes.</title>
        <authorList>
            <person name="Spang A."/>
            <person name="Saw J.H."/>
            <person name="Jorgensen S.L."/>
            <person name="Zaremba-Niedzwiedzka K."/>
            <person name="Martijn J."/>
            <person name="Lind A.E."/>
            <person name="van Eijk R."/>
            <person name="Schleper C."/>
            <person name="Guy L."/>
            <person name="Ettema T.J."/>
        </authorList>
    </citation>
    <scope>NUCLEOTIDE SEQUENCE</scope>
</reference>
<accession>A0A0F9P3J8</accession>
<dbReference type="AlphaFoldDB" id="A0A0F9P3J8"/>
<protein>
    <submittedName>
        <fullName evidence="1">Uncharacterized protein</fullName>
    </submittedName>
</protein>
<evidence type="ECO:0000313" key="1">
    <source>
        <dbReference type="EMBL" id="KKN24649.1"/>
    </source>
</evidence>
<dbReference type="EMBL" id="LAZR01002867">
    <property type="protein sequence ID" value="KKN24649.1"/>
    <property type="molecule type" value="Genomic_DNA"/>
</dbReference>
<gene>
    <name evidence="1" type="ORF">LCGC14_0892750</name>
</gene>
<sequence length="143" mass="15473">MSTTPIRRWRPPVVTDFPDWADERKRKSFIKELDFALRAIFDNTATIESNYIGKTPTLEGKLVNWGTAAITGSGTVATGLTSIESILATIESDAALNEWVTVKVGTKAGDVVLYCWKPTATGDNTPIASTTGRTVHWQATGTG</sequence>
<proteinExistence type="predicted"/>
<organism evidence="1">
    <name type="scientific">marine sediment metagenome</name>
    <dbReference type="NCBI Taxonomy" id="412755"/>
    <lineage>
        <taxon>unclassified sequences</taxon>
        <taxon>metagenomes</taxon>
        <taxon>ecological metagenomes</taxon>
    </lineage>
</organism>
<name>A0A0F9P3J8_9ZZZZ</name>
<comment type="caution">
    <text evidence="1">The sequence shown here is derived from an EMBL/GenBank/DDBJ whole genome shotgun (WGS) entry which is preliminary data.</text>
</comment>